<protein>
    <submittedName>
        <fullName evidence="1">NusG domain II-containing protein</fullName>
    </submittedName>
</protein>
<dbReference type="Pfam" id="PF07009">
    <property type="entry name" value="NusG_II"/>
    <property type="match status" value="1"/>
</dbReference>
<dbReference type="InterPro" id="IPR038690">
    <property type="entry name" value="NusG_2_sf"/>
</dbReference>
<proteinExistence type="predicted"/>
<keyword evidence="2" id="KW-1185">Reference proteome</keyword>
<evidence type="ECO:0000313" key="2">
    <source>
        <dbReference type="Proteomes" id="UP001198200"/>
    </source>
</evidence>
<organism evidence="1 2">
    <name type="scientific">Anthropogastromicrobium aceti</name>
    <dbReference type="NCBI Taxonomy" id="2981768"/>
    <lineage>
        <taxon>Bacteria</taxon>
        <taxon>Bacillati</taxon>
        <taxon>Bacillota</taxon>
        <taxon>Clostridia</taxon>
        <taxon>Lachnospirales</taxon>
        <taxon>Lachnospiraceae</taxon>
        <taxon>Anthropogastromicrobium</taxon>
    </lineage>
</organism>
<dbReference type="AlphaFoldDB" id="A0AAE3E1V3"/>
<name>A0AAE3E1V3_9FIRM</name>
<comment type="caution">
    <text evidence="1">The sequence shown here is derived from an EMBL/GenBank/DDBJ whole genome shotgun (WGS) entry which is preliminary data.</text>
</comment>
<dbReference type="RefSeq" id="WP_066557991.1">
    <property type="nucleotide sequence ID" value="NZ_JAJEQN010000002.1"/>
</dbReference>
<gene>
    <name evidence="1" type="ORF">LKD48_00945</name>
</gene>
<evidence type="ECO:0000313" key="1">
    <source>
        <dbReference type="EMBL" id="MCC2220215.1"/>
    </source>
</evidence>
<sequence length="126" mass="13969">MSEKKRAIIIASILSLIFILSAVWTAHQFLAKKESASAAIYQNGTLIKIISNDHEETFRIEDGENWNEITVDKDGIHVSGASCPDKICMHTVWKGKGSLPIVCLPNHLVITAAPEETDDEFDVLTY</sequence>
<dbReference type="Gene3D" id="2.60.320.10">
    <property type="entry name" value="N-utilization substance G protein NusG, insert domain"/>
    <property type="match status" value="1"/>
</dbReference>
<dbReference type="EMBL" id="JAJEQN010000002">
    <property type="protein sequence ID" value="MCC2220215.1"/>
    <property type="molecule type" value="Genomic_DNA"/>
</dbReference>
<reference evidence="1 2" key="1">
    <citation type="submission" date="2021-10" db="EMBL/GenBank/DDBJ databases">
        <title>Anaerobic single-cell dispensing facilitates the cultivation of human gut bacteria.</title>
        <authorList>
            <person name="Afrizal A."/>
        </authorList>
    </citation>
    <scope>NUCLEOTIDE SEQUENCE [LARGE SCALE GENOMIC DNA]</scope>
    <source>
        <strain evidence="1 2">CLA-AA-H224</strain>
    </source>
</reference>
<dbReference type="Proteomes" id="UP001198200">
    <property type="component" value="Unassembled WGS sequence"/>
</dbReference>
<accession>A0AAE3E1V3</accession>